<feature type="transmembrane region" description="Helical" evidence="1">
    <location>
        <begin position="159"/>
        <end position="181"/>
    </location>
</feature>
<gene>
    <name evidence="2" type="ORF">C1H71_05370</name>
</gene>
<dbReference type="EMBL" id="CP025781">
    <property type="protein sequence ID" value="QBC43035.1"/>
    <property type="molecule type" value="Genomic_DNA"/>
</dbReference>
<dbReference type="AlphaFoldDB" id="A0A7G3G890"/>
<dbReference type="Pfam" id="PF04332">
    <property type="entry name" value="DUF475"/>
    <property type="match status" value="1"/>
</dbReference>
<feature type="transmembrane region" description="Helical" evidence="1">
    <location>
        <begin position="119"/>
        <end position="138"/>
    </location>
</feature>
<feature type="transmembrane region" description="Helical" evidence="1">
    <location>
        <begin position="311"/>
        <end position="331"/>
    </location>
</feature>
<name>A0A7G3G890_9NEIS</name>
<sequence length="337" mass="36913">MLSHLRFFKSSFIITLLGLAAAYALGGPKAMFIAAILSVLEVSLSFDNAVVNATVLKDMDAVWRRRFMTWGMLIAVFGMRVIFPVLIVAVIAQLSPWAALTLAIQQPEQYATTLTSSHIIVAGFGGAFLMLVFLKFFFDQNKEVHWLPILESPLVKMGKMGGVEIGICLAIVYFISTQLALHNQLDFILAAITGIIIYIIVDGFGALLGSEENHSQTVVVRTGFSAFMYLEVLDASFSFDGVIGAFALSNNIFIIAIGLGIGAMFVRSLTIMFVEKGTLDQFRYLEHGAFYAIGALAFIMFIGTFHEIHEVITGLIGAIFIIVSLIASLRYKKNHSS</sequence>
<dbReference type="PANTHER" id="PTHR30238">
    <property type="entry name" value="MEMBRANE BOUND PREDICTED REDOX MODULATOR"/>
    <property type="match status" value="1"/>
</dbReference>
<feature type="transmembrane region" description="Helical" evidence="1">
    <location>
        <begin position="243"/>
        <end position="266"/>
    </location>
</feature>
<dbReference type="NCBIfam" id="NF010613">
    <property type="entry name" value="PRK14013.1-3"/>
    <property type="match status" value="1"/>
</dbReference>
<dbReference type="Proteomes" id="UP000515917">
    <property type="component" value="Chromosome"/>
</dbReference>
<feature type="transmembrane region" description="Helical" evidence="1">
    <location>
        <begin position="67"/>
        <end position="92"/>
    </location>
</feature>
<dbReference type="NCBIfam" id="NF010620">
    <property type="entry name" value="PRK14013.2-6"/>
    <property type="match status" value="1"/>
</dbReference>
<dbReference type="PANTHER" id="PTHR30238:SF4">
    <property type="entry name" value="SLL1022 PROTEIN"/>
    <property type="match status" value="1"/>
</dbReference>
<keyword evidence="1" id="KW-1133">Transmembrane helix</keyword>
<feature type="transmembrane region" description="Helical" evidence="1">
    <location>
        <begin position="7"/>
        <end position="25"/>
    </location>
</feature>
<feature type="transmembrane region" description="Helical" evidence="1">
    <location>
        <begin position="287"/>
        <end position="305"/>
    </location>
</feature>
<keyword evidence="3" id="KW-1185">Reference proteome</keyword>
<feature type="transmembrane region" description="Helical" evidence="1">
    <location>
        <begin position="31"/>
        <end position="55"/>
    </location>
</feature>
<organism evidence="2 3">
    <name type="scientific">Iodobacter fluviatilis</name>
    <dbReference type="NCBI Taxonomy" id="537"/>
    <lineage>
        <taxon>Bacteria</taxon>
        <taxon>Pseudomonadati</taxon>
        <taxon>Pseudomonadota</taxon>
        <taxon>Betaproteobacteria</taxon>
        <taxon>Neisseriales</taxon>
        <taxon>Chitinibacteraceae</taxon>
        <taxon>Iodobacter</taxon>
    </lineage>
</organism>
<dbReference type="NCBIfam" id="NF010619">
    <property type="entry name" value="PRK14013.2-5"/>
    <property type="match status" value="1"/>
</dbReference>
<feature type="transmembrane region" description="Helical" evidence="1">
    <location>
        <begin position="187"/>
        <end position="209"/>
    </location>
</feature>
<evidence type="ECO:0000313" key="3">
    <source>
        <dbReference type="Proteomes" id="UP000515917"/>
    </source>
</evidence>
<keyword evidence="1" id="KW-0472">Membrane</keyword>
<dbReference type="InterPro" id="IPR007427">
    <property type="entry name" value="DUF475"/>
</dbReference>
<dbReference type="KEGG" id="ifl:C1H71_05370"/>
<protein>
    <recommendedName>
        <fullName evidence="4">Integral membrane protein, YkoY family</fullName>
    </recommendedName>
</protein>
<feature type="transmembrane region" description="Helical" evidence="1">
    <location>
        <begin position="218"/>
        <end position="237"/>
    </location>
</feature>
<dbReference type="RefSeq" id="WP_130105643.1">
    <property type="nucleotide sequence ID" value="NZ_CP025781.1"/>
</dbReference>
<evidence type="ECO:0008006" key="4">
    <source>
        <dbReference type="Google" id="ProtNLM"/>
    </source>
</evidence>
<proteinExistence type="predicted"/>
<evidence type="ECO:0000313" key="2">
    <source>
        <dbReference type="EMBL" id="QBC43035.1"/>
    </source>
</evidence>
<accession>A0A7G3G890</accession>
<keyword evidence="1" id="KW-0812">Transmembrane</keyword>
<evidence type="ECO:0000256" key="1">
    <source>
        <dbReference type="SAM" id="Phobius"/>
    </source>
</evidence>
<reference evidence="2 3" key="1">
    <citation type="submission" date="2018-01" db="EMBL/GenBank/DDBJ databases">
        <title>Genome sequence of Iodobacter sp. strain PCH194 isolated from Indian Trans-Himalaya.</title>
        <authorList>
            <person name="Kumar V."/>
            <person name="Thakur V."/>
            <person name="Kumar S."/>
            <person name="Singh D."/>
        </authorList>
    </citation>
    <scope>NUCLEOTIDE SEQUENCE [LARGE SCALE GENOMIC DNA]</scope>
    <source>
        <strain evidence="2 3">PCH194</strain>
    </source>
</reference>